<dbReference type="HOGENOM" id="CLU_2184642_0_0_1"/>
<dbReference type="Proteomes" id="UP000005206">
    <property type="component" value="Chromosome 6"/>
</dbReference>
<feature type="region of interest" description="Disordered" evidence="1">
    <location>
        <begin position="1"/>
        <end position="66"/>
    </location>
</feature>
<dbReference type="KEGG" id="nhe:NECHADRAFT_81167"/>
<proteinExistence type="predicted"/>
<dbReference type="GeneID" id="9669249"/>
<dbReference type="AlphaFoldDB" id="C7ZHK1"/>
<protein>
    <submittedName>
        <fullName evidence="2">Uncharacterized protein</fullName>
    </submittedName>
</protein>
<dbReference type="VEuPathDB" id="FungiDB:NECHADRAFT_81167"/>
<name>C7ZHK1_FUSV7</name>
<dbReference type="InParanoid" id="C7ZHK1"/>
<dbReference type="EMBL" id="GG698928">
    <property type="protein sequence ID" value="EEU36508.1"/>
    <property type="molecule type" value="Genomic_DNA"/>
</dbReference>
<sequence length="109" mass="12024">MTSVIRPDGTMGVYTSDVDPKPEIWENFDPSALLAAAKEEEEKKKKQKGPASVPPPSNTSVVPPPPVVHRERTWLQRFEAVELAFKLGQARMWTLTPPPSPPRPAPSAQ</sequence>
<evidence type="ECO:0000313" key="2">
    <source>
        <dbReference type="EMBL" id="EEU36508.1"/>
    </source>
</evidence>
<organism evidence="2 3">
    <name type="scientific">Fusarium vanettenii (strain ATCC MYA-4622 / CBS 123669 / FGSC 9596 / NRRL 45880 / 77-13-4)</name>
    <name type="common">Fusarium solani subsp. pisi</name>
    <dbReference type="NCBI Taxonomy" id="660122"/>
    <lineage>
        <taxon>Eukaryota</taxon>
        <taxon>Fungi</taxon>
        <taxon>Dikarya</taxon>
        <taxon>Ascomycota</taxon>
        <taxon>Pezizomycotina</taxon>
        <taxon>Sordariomycetes</taxon>
        <taxon>Hypocreomycetidae</taxon>
        <taxon>Hypocreales</taxon>
        <taxon>Nectriaceae</taxon>
        <taxon>Fusarium</taxon>
        <taxon>Fusarium solani species complex</taxon>
        <taxon>Fusarium vanettenii</taxon>
    </lineage>
</organism>
<accession>C7ZHK1</accession>
<evidence type="ECO:0000313" key="3">
    <source>
        <dbReference type="Proteomes" id="UP000005206"/>
    </source>
</evidence>
<dbReference type="RefSeq" id="XP_003042221.1">
    <property type="nucleotide sequence ID" value="XM_003042175.1"/>
</dbReference>
<reference evidence="2 3" key="1">
    <citation type="journal article" date="2009" name="PLoS Genet.">
        <title>The genome of Nectria haematococca: contribution of supernumerary chromosomes to gene expansion.</title>
        <authorList>
            <person name="Coleman J.J."/>
            <person name="Rounsley S.D."/>
            <person name="Rodriguez-Carres M."/>
            <person name="Kuo A."/>
            <person name="Wasmann C.C."/>
            <person name="Grimwood J."/>
            <person name="Schmutz J."/>
            <person name="Taga M."/>
            <person name="White G.J."/>
            <person name="Zhou S."/>
            <person name="Schwartz D.C."/>
            <person name="Freitag M."/>
            <person name="Ma L.J."/>
            <person name="Danchin E.G."/>
            <person name="Henrissat B."/>
            <person name="Coutinho P.M."/>
            <person name="Nelson D.R."/>
            <person name="Straney D."/>
            <person name="Napoli C.A."/>
            <person name="Barker B.M."/>
            <person name="Gribskov M."/>
            <person name="Rep M."/>
            <person name="Kroken S."/>
            <person name="Molnar I."/>
            <person name="Rensing C."/>
            <person name="Kennell J.C."/>
            <person name="Zamora J."/>
            <person name="Farman M.L."/>
            <person name="Selker E.U."/>
            <person name="Salamov A."/>
            <person name="Shapiro H."/>
            <person name="Pangilinan J."/>
            <person name="Lindquist E."/>
            <person name="Lamers C."/>
            <person name="Grigoriev I.V."/>
            <person name="Geiser D.M."/>
            <person name="Covert S.F."/>
            <person name="Temporini E."/>
            <person name="Vanetten H.D."/>
        </authorList>
    </citation>
    <scope>NUCLEOTIDE SEQUENCE [LARGE SCALE GENOMIC DNA]</scope>
    <source>
        <strain evidence="3">ATCC MYA-4622 / CBS 123669 / FGSC 9596 / NRRL 45880 / 77-13-4</strain>
    </source>
</reference>
<feature type="compositionally biased region" description="Pro residues" evidence="1">
    <location>
        <begin position="52"/>
        <end position="66"/>
    </location>
</feature>
<keyword evidence="3" id="KW-1185">Reference proteome</keyword>
<gene>
    <name evidence="2" type="ORF">NECHADRAFT_81167</name>
</gene>
<evidence type="ECO:0000256" key="1">
    <source>
        <dbReference type="SAM" id="MobiDB-lite"/>
    </source>
</evidence>